<evidence type="ECO:0000256" key="5">
    <source>
        <dbReference type="ARBA" id="ARBA00022824"/>
    </source>
</evidence>
<keyword evidence="11" id="KW-0472">Membrane</keyword>
<name>A0A813VKJ8_9BILA</name>
<comment type="caution">
    <text evidence="13">The sequence shown here is derived from an EMBL/GenBank/DDBJ whole genome shotgun (WGS) entry which is preliminary data.</text>
</comment>
<evidence type="ECO:0000313" key="13">
    <source>
        <dbReference type="EMBL" id="CAF0837980.1"/>
    </source>
</evidence>
<sequence length="479" mass="56165">MFIKRYYSKLFRRRSRRSILLKLILITFCFGAFIQINYNAFYLLSQDNYGNLTLCTNTTRNKTILNCSGDPLKQWCKNEINLCHSSISIYNKIFFVTHSVILQTKFAQGKRLGGEDIQTVLNQAEKDEYFQFNKEFLKLPCDISIPKDLSLANHLSSVLSSITPYRTCMDVHLRINETTIAVNRQDYVNIYHTMTDLYTVYLLCRFFQRDPKSVRILFVDAHPKGNLDIFWSKLFHSYTRLGQLKKYPTIFYQELIWSQPQLNSEIDLQRDRRQAPSFFFDFRDHILKQFNVPFEYKKPIDCNSLQIFLLCRRNYVAHPRNPTGKITRQLQNEKQIINDLNKVFANNSKINFTYNYYENLTMEEQLKITTQKDIFIGMHGAGLTHVLFLKTNRTLIELTTAQWQSQIHYELWASMNHVHHHFCSSKDGSAASAQTILNCINLKISQMCPSMTVNSLHSNQTIKLTPTVSKNISNSTIHR</sequence>
<evidence type="ECO:0000259" key="12">
    <source>
        <dbReference type="Pfam" id="PF04577"/>
    </source>
</evidence>
<dbReference type="AlphaFoldDB" id="A0A813VKJ8"/>
<dbReference type="Pfam" id="PF04577">
    <property type="entry name" value="Glyco_transf_61"/>
    <property type="match status" value="1"/>
</dbReference>
<dbReference type="InterPro" id="IPR007657">
    <property type="entry name" value="Glycosyltransferase_61"/>
</dbReference>
<keyword evidence="11" id="KW-1133">Transmembrane helix</keyword>
<dbReference type="Proteomes" id="UP000663832">
    <property type="component" value="Unassembled WGS sequence"/>
</dbReference>
<feature type="transmembrane region" description="Helical" evidence="11">
    <location>
        <begin position="20"/>
        <end position="38"/>
    </location>
</feature>
<evidence type="ECO:0000256" key="7">
    <source>
        <dbReference type="ARBA" id="ARBA00040944"/>
    </source>
</evidence>
<organism evidence="13 14">
    <name type="scientific">Adineta steineri</name>
    <dbReference type="NCBI Taxonomy" id="433720"/>
    <lineage>
        <taxon>Eukaryota</taxon>
        <taxon>Metazoa</taxon>
        <taxon>Spiralia</taxon>
        <taxon>Gnathifera</taxon>
        <taxon>Rotifera</taxon>
        <taxon>Eurotatoria</taxon>
        <taxon>Bdelloidea</taxon>
        <taxon>Adinetida</taxon>
        <taxon>Adinetidae</taxon>
        <taxon>Adineta</taxon>
    </lineage>
</organism>
<dbReference type="EC" id="2.4.1.255" evidence="1"/>
<evidence type="ECO:0000313" key="14">
    <source>
        <dbReference type="Proteomes" id="UP000663832"/>
    </source>
</evidence>
<evidence type="ECO:0000256" key="2">
    <source>
        <dbReference type="ARBA" id="ARBA00022676"/>
    </source>
</evidence>
<dbReference type="GO" id="GO:0097363">
    <property type="term" value="F:protein O-acetylglucosaminyltransferase activity"/>
    <property type="evidence" value="ECO:0007669"/>
    <property type="project" value="UniProtKB-EC"/>
</dbReference>
<comment type="catalytic activity">
    <reaction evidence="9">
        <text>L-seryl-[protein] + UDP-N-acetyl-alpha-D-glucosamine = 3-O-(N-acetyl-beta-D-glucosaminyl)-L-seryl-[protein] + UDP + H(+)</text>
        <dbReference type="Rhea" id="RHEA:48904"/>
        <dbReference type="Rhea" id="RHEA-COMP:9863"/>
        <dbReference type="Rhea" id="RHEA-COMP:12251"/>
        <dbReference type="ChEBI" id="CHEBI:15378"/>
        <dbReference type="ChEBI" id="CHEBI:29999"/>
        <dbReference type="ChEBI" id="CHEBI:57705"/>
        <dbReference type="ChEBI" id="CHEBI:58223"/>
        <dbReference type="ChEBI" id="CHEBI:90838"/>
        <dbReference type="EC" id="2.4.1.255"/>
    </reaction>
</comment>
<feature type="domain" description="Glycosyltransferase 61 catalytic" evidence="12">
    <location>
        <begin position="267"/>
        <end position="395"/>
    </location>
</feature>
<keyword evidence="3" id="KW-0808">Transferase</keyword>
<keyword evidence="14" id="KW-1185">Reference proteome</keyword>
<evidence type="ECO:0000256" key="9">
    <source>
        <dbReference type="ARBA" id="ARBA00048317"/>
    </source>
</evidence>
<dbReference type="PANTHER" id="PTHR20961:SF148">
    <property type="entry name" value="EGF DOMAIN-SPECIFIC O-LINKED N-ACETYLGLUCOSAMINE TRANSFERASE"/>
    <property type="match status" value="1"/>
</dbReference>
<evidence type="ECO:0000256" key="4">
    <source>
        <dbReference type="ARBA" id="ARBA00022729"/>
    </source>
</evidence>
<proteinExistence type="predicted"/>
<evidence type="ECO:0000256" key="1">
    <source>
        <dbReference type="ARBA" id="ARBA00011970"/>
    </source>
</evidence>
<protein>
    <recommendedName>
        <fullName evidence="7">EGF domain-specific O-linked N-acetylglucosamine transferase</fullName>
        <ecNumber evidence="1">2.4.1.255</ecNumber>
    </recommendedName>
    <alternativeName>
        <fullName evidence="8">Extracellular O-linked N-acetylglucosamine transferase</fullName>
    </alternativeName>
</protein>
<gene>
    <name evidence="13" type="ORF">QVE165_LOCUS6151</name>
</gene>
<evidence type="ECO:0000256" key="6">
    <source>
        <dbReference type="ARBA" id="ARBA00023180"/>
    </source>
</evidence>
<keyword evidence="6" id="KW-0325">Glycoprotein</keyword>
<comment type="catalytic activity">
    <reaction evidence="10">
        <text>L-threonyl-[protein] + UDP-N-acetyl-alpha-D-glucosamine = 3-O-(N-acetyl-beta-D-glucosaminyl)-L-threonyl-[protein] + UDP + H(+)</text>
        <dbReference type="Rhea" id="RHEA:48908"/>
        <dbReference type="Rhea" id="RHEA-COMP:11060"/>
        <dbReference type="Rhea" id="RHEA-COMP:12252"/>
        <dbReference type="ChEBI" id="CHEBI:15378"/>
        <dbReference type="ChEBI" id="CHEBI:30013"/>
        <dbReference type="ChEBI" id="CHEBI:57705"/>
        <dbReference type="ChEBI" id="CHEBI:58223"/>
        <dbReference type="ChEBI" id="CHEBI:90840"/>
        <dbReference type="EC" id="2.4.1.255"/>
    </reaction>
</comment>
<evidence type="ECO:0000256" key="10">
    <source>
        <dbReference type="ARBA" id="ARBA00049432"/>
    </source>
</evidence>
<dbReference type="OrthoDB" id="529273at2759"/>
<reference evidence="13" key="1">
    <citation type="submission" date="2021-02" db="EMBL/GenBank/DDBJ databases">
        <authorList>
            <person name="Nowell W R."/>
        </authorList>
    </citation>
    <scope>NUCLEOTIDE SEQUENCE</scope>
</reference>
<keyword evidence="2" id="KW-0328">Glycosyltransferase</keyword>
<evidence type="ECO:0000256" key="3">
    <source>
        <dbReference type="ARBA" id="ARBA00022679"/>
    </source>
</evidence>
<accession>A0A813VKJ8</accession>
<evidence type="ECO:0000256" key="11">
    <source>
        <dbReference type="SAM" id="Phobius"/>
    </source>
</evidence>
<keyword evidence="4" id="KW-0732">Signal</keyword>
<dbReference type="InterPro" id="IPR049625">
    <property type="entry name" value="Glyco_transf_61_cat"/>
</dbReference>
<keyword evidence="11" id="KW-0812">Transmembrane</keyword>
<dbReference type="PANTHER" id="PTHR20961">
    <property type="entry name" value="GLYCOSYLTRANSFERASE"/>
    <property type="match status" value="1"/>
</dbReference>
<dbReference type="EMBL" id="CAJNOM010000025">
    <property type="protein sequence ID" value="CAF0837980.1"/>
    <property type="molecule type" value="Genomic_DNA"/>
</dbReference>
<keyword evidence="5" id="KW-0256">Endoplasmic reticulum</keyword>
<evidence type="ECO:0000256" key="8">
    <source>
        <dbReference type="ARBA" id="ARBA00042574"/>
    </source>
</evidence>